<dbReference type="AlphaFoldDB" id="A0A1S3J8P8"/>
<dbReference type="KEGG" id="lak:106171048"/>
<evidence type="ECO:0000256" key="4">
    <source>
        <dbReference type="ARBA" id="ARBA00023034"/>
    </source>
</evidence>
<accession>A0A1S3J8P8</accession>
<evidence type="ECO:0000313" key="11">
    <source>
        <dbReference type="RefSeq" id="XP_013406596.1"/>
    </source>
</evidence>
<reference evidence="11" key="1">
    <citation type="submission" date="2025-08" db="UniProtKB">
        <authorList>
            <consortium name="RefSeq"/>
        </authorList>
    </citation>
    <scope>IDENTIFICATION</scope>
    <source>
        <tissue evidence="11">Gonads</tissue>
    </source>
</reference>
<dbReference type="PANTHER" id="PTHR13815">
    <property type="entry name" value="GOLGIN-84"/>
    <property type="match status" value="1"/>
</dbReference>
<evidence type="ECO:0000313" key="10">
    <source>
        <dbReference type="Proteomes" id="UP000085678"/>
    </source>
</evidence>
<feature type="region of interest" description="Disordered" evidence="8">
    <location>
        <begin position="65"/>
        <end position="222"/>
    </location>
</feature>
<evidence type="ECO:0000256" key="6">
    <source>
        <dbReference type="ARBA" id="ARBA00023136"/>
    </source>
</evidence>
<feature type="compositionally biased region" description="Basic and acidic residues" evidence="8">
    <location>
        <begin position="181"/>
        <end position="199"/>
    </location>
</feature>
<feature type="coiled-coil region" evidence="7">
    <location>
        <begin position="600"/>
        <end position="627"/>
    </location>
</feature>
<keyword evidence="5 7" id="KW-0175">Coiled coil</keyword>
<dbReference type="OrthoDB" id="248903at2759"/>
<feature type="region of interest" description="Disordered" evidence="8">
    <location>
        <begin position="367"/>
        <end position="417"/>
    </location>
</feature>
<evidence type="ECO:0000256" key="2">
    <source>
        <dbReference type="ARBA" id="ARBA00022692"/>
    </source>
</evidence>
<organism evidence="10 11">
    <name type="scientific">Lingula anatina</name>
    <name type="common">Brachiopod</name>
    <name type="synonym">Lingula unguis</name>
    <dbReference type="NCBI Taxonomy" id="7574"/>
    <lineage>
        <taxon>Eukaryota</taxon>
        <taxon>Metazoa</taxon>
        <taxon>Spiralia</taxon>
        <taxon>Lophotrochozoa</taxon>
        <taxon>Brachiopoda</taxon>
        <taxon>Linguliformea</taxon>
        <taxon>Lingulata</taxon>
        <taxon>Lingulida</taxon>
        <taxon>Linguloidea</taxon>
        <taxon>Lingulidae</taxon>
        <taxon>Lingula</taxon>
    </lineage>
</organism>
<evidence type="ECO:0000256" key="9">
    <source>
        <dbReference type="SAM" id="Phobius"/>
    </source>
</evidence>
<feature type="transmembrane region" description="Helical" evidence="9">
    <location>
        <begin position="688"/>
        <end position="711"/>
    </location>
</feature>
<keyword evidence="6 9" id="KW-0472">Membrane</keyword>
<evidence type="ECO:0000256" key="8">
    <source>
        <dbReference type="SAM" id="MobiDB-lite"/>
    </source>
</evidence>
<dbReference type="Pfam" id="PF09787">
    <property type="entry name" value="Golgin_A5"/>
    <property type="match status" value="1"/>
</dbReference>
<feature type="compositionally biased region" description="Polar residues" evidence="8">
    <location>
        <begin position="406"/>
        <end position="417"/>
    </location>
</feature>
<dbReference type="GO" id="GO:0031985">
    <property type="term" value="C:Golgi cisterna"/>
    <property type="evidence" value="ECO:0007669"/>
    <property type="project" value="TreeGrafter"/>
</dbReference>
<keyword evidence="3 9" id="KW-1133">Transmembrane helix</keyword>
<proteinExistence type="predicted"/>
<feature type="compositionally biased region" description="Low complexity" evidence="8">
    <location>
        <begin position="146"/>
        <end position="167"/>
    </location>
</feature>
<keyword evidence="4" id="KW-0333">Golgi apparatus</keyword>
<feature type="coiled-coil region" evidence="7">
    <location>
        <begin position="463"/>
        <end position="568"/>
    </location>
</feature>
<dbReference type="InterPro" id="IPR019177">
    <property type="entry name" value="Golgin_subfamily_A_member_5"/>
</dbReference>
<protein>
    <submittedName>
        <fullName evidence="11">Golgin subfamily A member 5 isoform X1</fullName>
    </submittedName>
</protein>
<feature type="compositionally biased region" description="Low complexity" evidence="8">
    <location>
        <begin position="94"/>
        <end position="108"/>
    </location>
</feature>
<dbReference type="RefSeq" id="XP_013406596.1">
    <property type="nucleotide sequence ID" value="XM_013551142.2"/>
</dbReference>
<evidence type="ECO:0000256" key="5">
    <source>
        <dbReference type="ARBA" id="ARBA00023054"/>
    </source>
</evidence>
<gene>
    <name evidence="11" type="primary">LOC106171048</name>
</gene>
<dbReference type="GO" id="GO:0000301">
    <property type="term" value="P:retrograde transport, vesicle recycling within Golgi"/>
    <property type="evidence" value="ECO:0007669"/>
    <property type="project" value="TreeGrafter"/>
</dbReference>
<feature type="compositionally biased region" description="Polar residues" evidence="8">
    <location>
        <begin position="202"/>
        <end position="222"/>
    </location>
</feature>
<feature type="compositionally biased region" description="Polar residues" evidence="8">
    <location>
        <begin position="367"/>
        <end position="387"/>
    </location>
</feature>
<dbReference type="GO" id="GO:0000139">
    <property type="term" value="C:Golgi membrane"/>
    <property type="evidence" value="ECO:0007669"/>
    <property type="project" value="UniProtKB-SubCell"/>
</dbReference>
<keyword evidence="2 9" id="KW-0812">Transmembrane</keyword>
<keyword evidence="10" id="KW-1185">Reference proteome</keyword>
<dbReference type="STRING" id="7574.A0A1S3J8P8"/>
<dbReference type="Proteomes" id="UP000085678">
    <property type="component" value="Unplaced"/>
</dbReference>
<feature type="region of interest" description="Disordered" evidence="8">
    <location>
        <begin position="24"/>
        <end position="52"/>
    </location>
</feature>
<feature type="compositionally biased region" description="Basic and acidic residues" evidence="8">
    <location>
        <begin position="392"/>
        <end position="404"/>
    </location>
</feature>
<dbReference type="GO" id="GO:0007030">
    <property type="term" value="P:Golgi organization"/>
    <property type="evidence" value="ECO:0007669"/>
    <property type="project" value="InterPro"/>
</dbReference>
<dbReference type="Gene3D" id="1.10.287.1490">
    <property type="match status" value="1"/>
</dbReference>
<dbReference type="PANTHER" id="PTHR13815:SF7">
    <property type="entry name" value="GOLGIN SUBFAMILY A MEMBER 5"/>
    <property type="match status" value="1"/>
</dbReference>
<evidence type="ECO:0000256" key="1">
    <source>
        <dbReference type="ARBA" id="ARBA00004409"/>
    </source>
</evidence>
<evidence type="ECO:0000256" key="3">
    <source>
        <dbReference type="ARBA" id="ARBA00022989"/>
    </source>
</evidence>
<feature type="compositionally biased region" description="Polar residues" evidence="8">
    <location>
        <begin position="122"/>
        <end position="137"/>
    </location>
</feature>
<sequence length="734" mass="81730">MSWLSGLASKAEDLLNKVDQSAAGALKNGNDFDGQTLPYHVAPHGKSSATFSSQYIPPTEAALTNGTHRQAGVPGNAGTSYGVTAPLRSNPPATTTTTVGLTKSGSSSRLKKNKDDELFEFLNSNEPVTDSKNTNKGTMKPPPTHSRQSSISSTTSNKSSRSNTAASGSVVISMEKTGAADSDRESVDNSMGENHDEAASNHAESSSGYHSNQEDGQSQQMSSLELENKLLKNEVASLNHEVASVIQRAKAAQSELDSVRRQLDQNNANMSQSDQLIRELRSRESDLQEALAAKDSQLGVLRVRYEEAEKGLESKKKLLGELNSEKNRILQDQSSMSGVQSQALESLKEKLAEAEAALRREQDAYKNAQQEAMQRQSKLEAEQQSLAAQLRDTQKKLSEEKARANEMSNQMKSAKTNLDASKQELADYKDKATRILQSKDRLIATLKEGSGMADADAVSSVETEELKQERDILKEELQQSKMTVDNLRAELQDLETQLQNESDTAQEQIRSLEEQLREETRRREDAEQEILKQKQELQYTHEELYKQKTSLQSRLQDREADIEKLRNQLTTKSLSSTSESELEGRLHALTESLIQKQTMIEALSTEKNSLVLQLERMEGQYKEAQSAAIRAMSTHVAVHDDDESRQRIPSFMRESPADNNVARNVKKAYNSIDKFSVRLGVFLRRYPIARVFVIVYMLILHFWVMVVLLTYQPEMHGDGFTHNNLPEPPGKLPG</sequence>
<name>A0A1S3J8P8_LINAN</name>
<evidence type="ECO:0000256" key="7">
    <source>
        <dbReference type="SAM" id="Coils"/>
    </source>
</evidence>
<dbReference type="InParanoid" id="A0A1S3J8P8"/>
<dbReference type="GeneID" id="106171048"/>
<comment type="subcellular location">
    <subcellularLocation>
        <location evidence="1">Golgi apparatus membrane</location>
        <topology evidence="1">Single-pass type IV membrane protein</topology>
    </subcellularLocation>
</comment>